<dbReference type="EMBL" id="BHZD01000001">
    <property type="protein sequence ID" value="GCD46146.1"/>
    <property type="molecule type" value="Genomic_DNA"/>
</dbReference>
<reference evidence="1 2" key="1">
    <citation type="submission" date="2018-11" db="EMBL/GenBank/DDBJ databases">
        <title>Whole genome sequence of Streptomyces paromomycinus NBRC 15454(T).</title>
        <authorList>
            <person name="Komaki H."/>
            <person name="Tamura T."/>
        </authorList>
    </citation>
    <scope>NUCLEOTIDE SEQUENCE [LARGE SCALE GENOMIC DNA]</scope>
    <source>
        <strain evidence="1 2">NBRC 15454</strain>
    </source>
</reference>
<dbReference type="RefSeq" id="WP_174857235.1">
    <property type="nucleotide sequence ID" value="NZ_BHZD01000001.1"/>
</dbReference>
<dbReference type="Proteomes" id="UP000286746">
    <property type="component" value="Unassembled WGS sequence"/>
</dbReference>
<evidence type="ECO:0000313" key="2">
    <source>
        <dbReference type="Proteomes" id="UP000286746"/>
    </source>
</evidence>
<accession>A0A401W9X2</accession>
<keyword evidence="2" id="KW-1185">Reference proteome</keyword>
<organism evidence="1 2">
    <name type="scientific">Streptomyces paromomycinus</name>
    <name type="common">Streptomyces rimosus subsp. paromomycinus</name>
    <dbReference type="NCBI Taxonomy" id="92743"/>
    <lineage>
        <taxon>Bacteria</taxon>
        <taxon>Bacillati</taxon>
        <taxon>Actinomycetota</taxon>
        <taxon>Actinomycetes</taxon>
        <taxon>Kitasatosporales</taxon>
        <taxon>Streptomycetaceae</taxon>
        <taxon>Streptomyces</taxon>
    </lineage>
</organism>
<name>A0A401W9X2_STREY</name>
<evidence type="ECO:0000313" key="1">
    <source>
        <dbReference type="EMBL" id="GCD46146.1"/>
    </source>
</evidence>
<dbReference type="AlphaFoldDB" id="A0A401W9X2"/>
<protein>
    <submittedName>
        <fullName evidence="1">Uncharacterized protein</fullName>
    </submittedName>
</protein>
<proteinExistence type="predicted"/>
<comment type="caution">
    <text evidence="1">The sequence shown here is derived from an EMBL/GenBank/DDBJ whole genome shotgun (WGS) entry which is preliminary data.</text>
</comment>
<sequence>MISIKIDSKVLADVEQAIRPHAKALFDDLGTTRMAIVELASVERTEQGPDEDKDDIVKVRIVDIEIASDEFTDEKLRQQASAMYRQRSAEGTLDEVA</sequence>
<gene>
    <name evidence="1" type="ORF">GKJPGBOP_05893</name>
</gene>